<dbReference type="GO" id="GO:0051301">
    <property type="term" value="P:cell division"/>
    <property type="evidence" value="ECO:0007669"/>
    <property type="project" value="UniProtKB-KW"/>
</dbReference>
<comment type="caution">
    <text evidence="10">The sequence shown here is derived from an EMBL/GenBank/DDBJ whole genome shotgun (WGS) entry which is preliminary data.</text>
</comment>
<dbReference type="GO" id="GO:0000776">
    <property type="term" value="C:kinetochore"/>
    <property type="evidence" value="ECO:0007669"/>
    <property type="project" value="TreeGrafter"/>
</dbReference>
<dbReference type="GO" id="GO:0032259">
    <property type="term" value="P:methylation"/>
    <property type="evidence" value="ECO:0007669"/>
    <property type="project" value="UniProtKB-KW"/>
</dbReference>
<dbReference type="GO" id="GO:0007094">
    <property type="term" value="P:mitotic spindle assembly checkpoint signaling"/>
    <property type="evidence" value="ECO:0007669"/>
    <property type="project" value="InterPro"/>
</dbReference>
<evidence type="ECO:0000256" key="4">
    <source>
        <dbReference type="ARBA" id="ARBA00022618"/>
    </source>
</evidence>
<evidence type="ECO:0000256" key="2">
    <source>
        <dbReference type="ARBA" id="ARBA00008029"/>
    </source>
</evidence>
<dbReference type="InterPro" id="IPR008672">
    <property type="entry name" value="Mad1"/>
</dbReference>
<name>A0AA43QMK3_9LECA</name>
<dbReference type="GO" id="GO:0008168">
    <property type="term" value="F:methyltransferase activity"/>
    <property type="evidence" value="ECO:0007669"/>
    <property type="project" value="UniProtKB-KW"/>
</dbReference>
<keyword evidence="8" id="KW-0175">Coiled coil</keyword>
<dbReference type="GO" id="GO:0072686">
    <property type="term" value="C:mitotic spindle"/>
    <property type="evidence" value="ECO:0007669"/>
    <property type="project" value="TreeGrafter"/>
</dbReference>
<dbReference type="Proteomes" id="UP001161017">
    <property type="component" value="Unassembled WGS sequence"/>
</dbReference>
<dbReference type="GO" id="GO:0051315">
    <property type="term" value="P:attachment of mitotic spindle microtubules to kinetochore"/>
    <property type="evidence" value="ECO:0007669"/>
    <property type="project" value="TreeGrafter"/>
</dbReference>
<evidence type="ECO:0000256" key="6">
    <source>
        <dbReference type="ARBA" id="ARBA00023242"/>
    </source>
</evidence>
<dbReference type="PANTHER" id="PTHR23168">
    <property type="entry name" value="MITOTIC SPINDLE ASSEMBLY CHECKPOINT PROTEIN MAD1 MITOTIC ARREST DEFICIENT-LIKE PROTEIN 1"/>
    <property type="match status" value="1"/>
</dbReference>
<gene>
    <name evidence="10" type="primary">MAD1</name>
    <name evidence="10" type="ORF">OHK93_006718</name>
</gene>
<evidence type="ECO:0000256" key="7">
    <source>
        <dbReference type="ARBA" id="ARBA00023306"/>
    </source>
</evidence>
<keyword evidence="7" id="KW-0131">Cell cycle</keyword>
<evidence type="ECO:0000256" key="5">
    <source>
        <dbReference type="ARBA" id="ARBA00022776"/>
    </source>
</evidence>
<feature type="compositionally biased region" description="Basic and acidic residues" evidence="9">
    <location>
        <begin position="437"/>
        <end position="446"/>
    </location>
</feature>
<protein>
    <recommendedName>
        <fullName evidence="3">Spindle assembly checkpoint component MAD1</fullName>
    </recommendedName>
</protein>
<evidence type="ECO:0000313" key="10">
    <source>
        <dbReference type="EMBL" id="MDI1487448.1"/>
    </source>
</evidence>
<dbReference type="Gene3D" id="1.20.5.170">
    <property type="match status" value="1"/>
</dbReference>
<dbReference type="EMBL" id="JAPUFD010000005">
    <property type="protein sequence ID" value="MDI1487448.1"/>
    <property type="molecule type" value="Genomic_DNA"/>
</dbReference>
<evidence type="ECO:0000256" key="3">
    <source>
        <dbReference type="ARBA" id="ARBA00022019"/>
    </source>
</evidence>
<feature type="region of interest" description="Disordered" evidence="9">
    <location>
        <begin position="419"/>
        <end position="446"/>
    </location>
</feature>
<keyword evidence="10" id="KW-0489">Methyltransferase</keyword>
<comment type="subcellular location">
    <subcellularLocation>
        <location evidence="1">Nucleus</location>
    </subcellularLocation>
</comment>
<feature type="coiled-coil region" evidence="8">
    <location>
        <begin position="94"/>
        <end position="348"/>
    </location>
</feature>
<evidence type="ECO:0000313" key="11">
    <source>
        <dbReference type="Proteomes" id="UP001161017"/>
    </source>
</evidence>
<keyword evidence="4" id="KW-0132">Cell division</keyword>
<evidence type="ECO:0000256" key="9">
    <source>
        <dbReference type="SAM" id="MobiDB-lite"/>
    </source>
</evidence>
<feature type="compositionally biased region" description="Polar residues" evidence="9">
    <location>
        <begin position="419"/>
        <end position="436"/>
    </location>
</feature>
<proteinExistence type="inferred from homology"/>
<dbReference type="PANTHER" id="PTHR23168:SF0">
    <property type="entry name" value="MITOTIC SPINDLE ASSEMBLY CHECKPOINT PROTEIN MAD1"/>
    <property type="match status" value="1"/>
</dbReference>
<organism evidence="10 11">
    <name type="scientific">Ramalina farinacea</name>
    <dbReference type="NCBI Taxonomy" id="258253"/>
    <lineage>
        <taxon>Eukaryota</taxon>
        <taxon>Fungi</taxon>
        <taxon>Dikarya</taxon>
        <taxon>Ascomycota</taxon>
        <taxon>Pezizomycotina</taxon>
        <taxon>Lecanoromycetes</taxon>
        <taxon>OSLEUM clade</taxon>
        <taxon>Lecanoromycetidae</taxon>
        <taxon>Lecanorales</taxon>
        <taxon>Lecanorineae</taxon>
        <taxon>Ramalinaceae</taxon>
        <taxon>Ramalina</taxon>
    </lineage>
</organism>
<keyword evidence="10" id="KW-0808">Transferase</keyword>
<keyword evidence="6" id="KW-0539">Nucleus</keyword>
<accession>A0AA43QMK3</accession>
<dbReference type="AlphaFoldDB" id="A0AA43QMK3"/>
<dbReference type="GO" id="GO:0005635">
    <property type="term" value="C:nuclear envelope"/>
    <property type="evidence" value="ECO:0007669"/>
    <property type="project" value="TreeGrafter"/>
</dbReference>
<sequence length="783" mass="88011">MSSPPTRQGRRMSFAHGEASSDSRRRSTSRSGIPLPNTGLRAGRLATTQPTYDLISGGSLAAPSPAPGVKKPLGSSMRQSQNFGRSVIKPTIDNEELRANIKSLQYEVDGLRQERDFANIQHDKALRDATVKAEEELKRAQTEESKKVVPVKKYDALQAQLQEARDQQVNTQAALDKELRKAKEERRIAVDEAEEAKTDLGDLERQFKHAMQDVETKHAALERTIEDLRTKLVNTSSSLETTQDRLAEKEAEAGQLESENLRLKAQTGDADTLAVIKRELSEQVAHIRRLESTNQDQNGQLKILRHRQKAVEVVEEEKRALEARLSVMDDLRKELREAQLQRQILEDERRSWTSYLQSQEGGDGREEFAGPEDMARALVKERLENASLVEKIGALQPEVMEKDGIIRGLEERLQKIQEELQNSKANSSSTGPTSIDSRTKKALERQRALATKEVEFLREQLRTFDSEEQTYHSEENQFDALKTRRIEELEQQVDTHRRELATLTNDISTLESQQQQQAGSATAPRSPLKRSRNDDEEESERLGQLSRKNRKLQDDLSTLQSSHTLLQTEHKAIKAQVSALQMSAKTRVLSLRANPTSDFERVKLTTLTTLKQENRDLLAKLEERYNDSTNDNSGNSNTPLVPTSTLTALRLEIADLHTSVAEKEKRMLRLKQIWAAKSLEFREAVFALLGWRMDFRAGGKFALSLQTGNTTDDDGGDGDDGAVEETLIFDGENGTMKVAGGMDSGFAREVRPLTREWVEGKRYIPGLMASVLLSKVGDGTVVM</sequence>
<keyword evidence="5" id="KW-0498">Mitosis</keyword>
<evidence type="ECO:0000256" key="1">
    <source>
        <dbReference type="ARBA" id="ARBA00004123"/>
    </source>
</evidence>
<comment type="similarity">
    <text evidence="2">Belongs to the MAD1 family.</text>
</comment>
<reference evidence="10" key="1">
    <citation type="journal article" date="2023" name="Genome Biol. Evol.">
        <title>First Whole Genome Sequence and Flow Cytometry Genome Size Data for the Lichen-Forming Fungus Ramalina farinacea (Ascomycota).</title>
        <authorList>
            <person name="Llewellyn T."/>
            <person name="Mian S."/>
            <person name="Hill R."/>
            <person name="Leitch I.J."/>
            <person name="Gaya E."/>
        </authorList>
    </citation>
    <scope>NUCLEOTIDE SEQUENCE</scope>
    <source>
        <strain evidence="10">LIQ254RAFAR</strain>
    </source>
</reference>
<evidence type="ECO:0000256" key="8">
    <source>
        <dbReference type="SAM" id="Coils"/>
    </source>
</evidence>
<feature type="region of interest" description="Disordered" evidence="9">
    <location>
        <begin position="1"/>
        <end position="84"/>
    </location>
</feature>
<dbReference type="Pfam" id="PF05557">
    <property type="entry name" value="MAD"/>
    <property type="match status" value="1"/>
</dbReference>
<feature type="region of interest" description="Disordered" evidence="9">
    <location>
        <begin position="510"/>
        <end position="556"/>
    </location>
</feature>
<keyword evidence="11" id="KW-1185">Reference proteome</keyword>